<dbReference type="Proteomes" id="UP001620514">
    <property type="component" value="Unassembled WGS sequence"/>
</dbReference>
<dbReference type="EMBL" id="JBIYDN010000009">
    <property type="protein sequence ID" value="MFK4443383.1"/>
    <property type="molecule type" value="Genomic_DNA"/>
</dbReference>
<feature type="compositionally biased region" description="Basic and acidic residues" evidence="1">
    <location>
        <begin position="13"/>
        <end position="26"/>
    </location>
</feature>
<comment type="caution">
    <text evidence="2">The sequence shown here is derived from an EMBL/GenBank/DDBJ whole genome shotgun (WGS) entry which is preliminary data.</text>
</comment>
<proteinExistence type="predicted"/>
<reference evidence="2 3" key="1">
    <citation type="submission" date="2024-11" db="EMBL/GenBank/DDBJ databases">
        <title>Using genomics to understand microbial adaptation to soil warming.</title>
        <authorList>
            <person name="Deangelis K.M. PhD."/>
        </authorList>
    </citation>
    <scope>NUCLEOTIDE SEQUENCE [LARGE SCALE GENOMIC DNA]</scope>
    <source>
        <strain evidence="2 3">GAS97</strain>
    </source>
</reference>
<evidence type="ECO:0000313" key="2">
    <source>
        <dbReference type="EMBL" id="MFK4443383.1"/>
    </source>
</evidence>
<evidence type="ECO:0000256" key="1">
    <source>
        <dbReference type="SAM" id="MobiDB-lite"/>
    </source>
</evidence>
<keyword evidence="3" id="KW-1185">Reference proteome</keyword>
<evidence type="ECO:0000313" key="3">
    <source>
        <dbReference type="Proteomes" id="UP001620514"/>
    </source>
</evidence>
<name>A0ABW8MI89_9BURK</name>
<feature type="region of interest" description="Disordered" evidence="1">
    <location>
        <begin position="1"/>
        <end position="49"/>
    </location>
</feature>
<protein>
    <submittedName>
        <fullName evidence="2">Uncharacterized protein</fullName>
    </submittedName>
</protein>
<gene>
    <name evidence="2" type="ORF">ABH943_003405</name>
</gene>
<accession>A0ABW8MI89</accession>
<sequence length="49" mass="5248">MESMPVKPGRTGNLDKLESASDDALHPEFTQPQPPAAGITPQARDDNDT</sequence>
<organism evidence="2 3">
    <name type="scientific">Caballeronia udeis</name>
    <dbReference type="NCBI Taxonomy" id="1232866"/>
    <lineage>
        <taxon>Bacteria</taxon>
        <taxon>Pseudomonadati</taxon>
        <taxon>Pseudomonadota</taxon>
        <taxon>Betaproteobacteria</taxon>
        <taxon>Burkholderiales</taxon>
        <taxon>Burkholderiaceae</taxon>
        <taxon>Caballeronia</taxon>
    </lineage>
</organism>